<protein>
    <submittedName>
        <fullName evidence="1">Uncharacterized protein</fullName>
    </submittedName>
</protein>
<organism evidence="1 2">
    <name type="scientific">Diphasiastrum complanatum</name>
    <name type="common">Issler's clubmoss</name>
    <name type="synonym">Lycopodium complanatum</name>
    <dbReference type="NCBI Taxonomy" id="34168"/>
    <lineage>
        <taxon>Eukaryota</taxon>
        <taxon>Viridiplantae</taxon>
        <taxon>Streptophyta</taxon>
        <taxon>Embryophyta</taxon>
        <taxon>Tracheophyta</taxon>
        <taxon>Lycopodiopsida</taxon>
        <taxon>Lycopodiales</taxon>
        <taxon>Lycopodiaceae</taxon>
        <taxon>Lycopodioideae</taxon>
        <taxon>Diphasiastrum</taxon>
    </lineage>
</organism>
<reference evidence="2" key="1">
    <citation type="journal article" date="2024" name="Proc. Natl. Acad. Sci. U.S.A.">
        <title>Extraordinary preservation of gene collinearity over three hundred million years revealed in homosporous lycophytes.</title>
        <authorList>
            <person name="Li C."/>
            <person name="Wickell D."/>
            <person name="Kuo L.Y."/>
            <person name="Chen X."/>
            <person name="Nie B."/>
            <person name="Liao X."/>
            <person name="Peng D."/>
            <person name="Ji J."/>
            <person name="Jenkins J."/>
            <person name="Williams M."/>
            <person name="Shu S."/>
            <person name="Plott C."/>
            <person name="Barry K."/>
            <person name="Rajasekar S."/>
            <person name="Grimwood J."/>
            <person name="Han X."/>
            <person name="Sun S."/>
            <person name="Hou Z."/>
            <person name="He W."/>
            <person name="Dai G."/>
            <person name="Sun C."/>
            <person name="Schmutz J."/>
            <person name="Leebens-Mack J.H."/>
            <person name="Li F.W."/>
            <person name="Wang L."/>
        </authorList>
    </citation>
    <scope>NUCLEOTIDE SEQUENCE [LARGE SCALE GENOMIC DNA]</scope>
    <source>
        <strain evidence="2">cv. PW_Plant_1</strain>
    </source>
</reference>
<proteinExistence type="predicted"/>
<comment type="caution">
    <text evidence="1">The sequence shown here is derived from an EMBL/GenBank/DDBJ whole genome shotgun (WGS) entry which is preliminary data.</text>
</comment>
<gene>
    <name evidence="1" type="ORF">O6H91_17G060500</name>
</gene>
<sequence length="110" mass="12381">MCALIGIRPFICRTNLGSFLRKNIRPIYYSLFKITEAYQCLITGRRSSLYDIGRSATAVVARNGNRGHHIAASLPFVFLIADTIILGGSCIARAYRKEQKDYLHCNPFLP</sequence>
<evidence type="ECO:0000313" key="1">
    <source>
        <dbReference type="EMBL" id="KAJ7525647.1"/>
    </source>
</evidence>
<accession>A0ACC2B894</accession>
<name>A0ACC2B894_DIPCM</name>
<keyword evidence="2" id="KW-1185">Reference proteome</keyword>
<dbReference type="EMBL" id="CM055108">
    <property type="protein sequence ID" value="KAJ7525647.1"/>
    <property type="molecule type" value="Genomic_DNA"/>
</dbReference>
<dbReference type="Proteomes" id="UP001162992">
    <property type="component" value="Chromosome 17"/>
</dbReference>
<evidence type="ECO:0000313" key="2">
    <source>
        <dbReference type="Proteomes" id="UP001162992"/>
    </source>
</evidence>